<dbReference type="PROSITE" id="PS50089">
    <property type="entry name" value="ZF_RING_2"/>
    <property type="match status" value="1"/>
</dbReference>
<dbReference type="GO" id="GO:0005737">
    <property type="term" value="C:cytoplasm"/>
    <property type="evidence" value="ECO:0007669"/>
    <property type="project" value="TreeGrafter"/>
</dbReference>
<evidence type="ECO:0000259" key="7">
    <source>
        <dbReference type="PROSITE" id="PS50089"/>
    </source>
</evidence>
<dbReference type="InterPro" id="IPR001370">
    <property type="entry name" value="BIR_rpt"/>
</dbReference>
<dbReference type="PANTHER" id="PTHR10044">
    <property type="entry name" value="INHIBITOR OF APOPTOSIS"/>
    <property type="match status" value="1"/>
</dbReference>
<comment type="caution">
    <text evidence="8">The sequence shown here is derived from an EMBL/GenBank/DDBJ whole genome shotgun (WGS) entry which is preliminary data.</text>
</comment>
<dbReference type="CDD" id="cd00022">
    <property type="entry name" value="BIR"/>
    <property type="match status" value="3"/>
</dbReference>
<dbReference type="SUPFAM" id="SSF57924">
    <property type="entry name" value="Inhibitor of apoptosis (IAP) repeat"/>
    <property type="match status" value="3"/>
</dbReference>
<keyword evidence="9" id="KW-1185">Reference proteome</keyword>
<evidence type="ECO:0000256" key="2">
    <source>
        <dbReference type="ARBA" id="ARBA00022723"/>
    </source>
</evidence>
<feature type="region of interest" description="Disordered" evidence="6">
    <location>
        <begin position="79"/>
        <end position="152"/>
    </location>
</feature>
<evidence type="ECO:0000256" key="6">
    <source>
        <dbReference type="SAM" id="MobiDB-lite"/>
    </source>
</evidence>
<dbReference type="Gene3D" id="1.10.1170.10">
    <property type="entry name" value="Inhibitor Of Apoptosis Protein (2mihbC-IAP-1), Chain A"/>
    <property type="match status" value="3"/>
</dbReference>
<evidence type="ECO:0000313" key="9">
    <source>
        <dbReference type="Proteomes" id="UP001209878"/>
    </source>
</evidence>
<keyword evidence="4" id="KW-0862">Zinc</keyword>
<dbReference type="Pfam" id="PF00653">
    <property type="entry name" value="BIR"/>
    <property type="match status" value="3"/>
</dbReference>
<keyword evidence="3 5" id="KW-0863">Zinc-finger</keyword>
<dbReference type="PROSITE" id="PS01282">
    <property type="entry name" value="BIR_REPEAT_1"/>
    <property type="match status" value="1"/>
</dbReference>
<evidence type="ECO:0000256" key="5">
    <source>
        <dbReference type="PROSITE-ProRule" id="PRU00175"/>
    </source>
</evidence>
<proteinExistence type="inferred from homology"/>
<evidence type="ECO:0000256" key="3">
    <source>
        <dbReference type="ARBA" id="ARBA00022771"/>
    </source>
</evidence>
<dbReference type="AlphaFoldDB" id="A0AAD9KU55"/>
<comment type="similarity">
    <text evidence="1">Belongs to the IAP family.</text>
</comment>
<dbReference type="GO" id="GO:0005634">
    <property type="term" value="C:nucleus"/>
    <property type="evidence" value="ECO:0007669"/>
    <property type="project" value="TreeGrafter"/>
</dbReference>
<evidence type="ECO:0000256" key="4">
    <source>
        <dbReference type="ARBA" id="ARBA00022833"/>
    </source>
</evidence>
<feature type="domain" description="RING-type" evidence="7">
    <location>
        <begin position="467"/>
        <end position="501"/>
    </location>
</feature>
<dbReference type="PANTHER" id="PTHR10044:SF139">
    <property type="entry name" value="DEATH-ASSOCIATED INHIBITOR OF APOPTOSIS 2"/>
    <property type="match status" value="1"/>
</dbReference>
<organism evidence="8 9">
    <name type="scientific">Ridgeia piscesae</name>
    <name type="common">Tubeworm</name>
    <dbReference type="NCBI Taxonomy" id="27915"/>
    <lineage>
        <taxon>Eukaryota</taxon>
        <taxon>Metazoa</taxon>
        <taxon>Spiralia</taxon>
        <taxon>Lophotrochozoa</taxon>
        <taxon>Annelida</taxon>
        <taxon>Polychaeta</taxon>
        <taxon>Sedentaria</taxon>
        <taxon>Canalipalpata</taxon>
        <taxon>Sabellida</taxon>
        <taxon>Siboglinidae</taxon>
        <taxon>Ridgeia</taxon>
    </lineage>
</organism>
<name>A0AAD9KU55_RIDPI</name>
<dbReference type="FunFam" id="1.10.1170.10:FF:000002">
    <property type="entry name" value="Baculoviral IAP repeat containing 7"/>
    <property type="match status" value="1"/>
</dbReference>
<reference evidence="8" key="1">
    <citation type="journal article" date="2023" name="Mol. Biol. Evol.">
        <title>Third-Generation Sequencing Reveals the Adaptive Role of the Epigenome in Three Deep-Sea Polychaetes.</title>
        <authorList>
            <person name="Perez M."/>
            <person name="Aroh O."/>
            <person name="Sun Y."/>
            <person name="Lan Y."/>
            <person name="Juniper S.K."/>
            <person name="Young C.R."/>
            <person name="Angers B."/>
            <person name="Qian P.Y."/>
        </authorList>
    </citation>
    <scope>NUCLEOTIDE SEQUENCE</scope>
    <source>
        <strain evidence="8">R07B-5</strain>
    </source>
</reference>
<dbReference type="Pfam" id="PF13920">
    <property type="entry name" value="zf-C3HC4_3"/>
    <property type="match status" value="1"/>
</dbReference>
<dbReference type="EMBL" id="JAODUO010000582">
    <property type="protein sequence ID" value="KAK2177738.1"/>
    <property type="molecule type" value="Genomic_DNA"/>
</dbReference>
<dbReference type="InterPro" id="IPR050784">
    <property type="entry name" value="IAP"/>
</dbReference>
<sequence>MTMLHSDIIPLCVCMEHQMTRLATFRNLPESVQVFPSMVSKAGFYYTGGDIVICYGCGLRVKLSDLGVDPMVAHRRRSPECPFVSQPSRITEVPTTSRTPHQESISEVELQGTGSATTAATTSVENTHVSPSRERQSDSGGGAQRRRGRSRRRDYYAMLASFAGENRSPQHYRRNPRTTPYLTALDPNPQLNPMLTYDTGAAIADLLDIFGMTISDVTDVDNDPTDNPRRLEQRINDNDPTLMDEMKYERHRLATYANWPADIPVRPAALARDGLFYLCRADRVKCVFCFGIIRNWQPSEVNPTEKHRRLFPRCPFLRDPRAAGNIAVGDEPTEGQRLNVTTSAAGVGELGIQTSRPLNPAMAIESRRLTTFDTYPQDNPMTPERLANAGFYYAGNADEVRCFFCDGRVGRWQYNDDPMTKHRQLFPDCGFVRLVAEVERETPTSDDFAELEMIRCMRLCTAPSLVCPVCNAADRSMVFLPCGHLACCTNCATSCTTCPSCGGDVRGSVQAYLS</sequence>
<feature type="compositionally biased region" description="Polar residues" evidence="6">
    <location>
        <begin position="85"/>
        <end position="105"/>
    </location>
</feature>
<dbReference type="InterPro" id="IPR001841">
    <property type="entry name" value="Znf_RING"/>
</dbReference>
<evidence type="ECO:0000256" key="1">
    <source>
        <dbReference type="ARBA" id="ARBA00006672"/>
    </source>
</evidence>
<accession>A0AAD9KU55</accession>
<feature type="compositionally biased region" description="Low complexity" evidence="6">
    <location>
        <begin position="112"/>
        <end position="123"/>
    </location>
</feature>
<dbReference type="InterPro" id="IPR013083">
    <property type="entry name" value="Znf_RING/FYVE/PHD"/>
</dbReference>
<protein>
    <recommendedName>
        <fullName evidence="7">RING-type domain-containing protein</fullName>
    </recommendedName>
</protein>
<dbReference type="GO" id="GO:0008270">
    <property type="term" value="F:zinc ion binding"/>
    <property type="evidence" value="ECO:0007669"/>
    <property type="project" value="UniProtKB-KW"/>
</dbReference>
<dbReference type="PROSITE" id="PS50143">
    <property type="entry name" value="BIR_REPEAT_2"/>
    <property type="match status" value="3"/>
</dbReference>
<keyword evidence="2" id="KW-0479">Metal-binding</keyword>
<dbReference type="Proteomes" id="UP001209878">
    <property type="component" value="Unassembled WGS sequence"/>
</dbReference>
<dbReference type="Gene3D" id="3.30.40.10">
    <property type="entry name" value="Zinc/RING finger domain, C3HC4 (zinc finger)"/>
    <property type="match status" value="1"/>
</dbReference>
<evidence type="ECO:0000313" key="8">
    <source>
        <dbReference type="EMBL" id="KAK2177738.1"/>
    </source>
</evidence>
<gene>
    <name evidence="8" type="ORF">NP493_582g02042</name>
</gene>
<dbReference type="SMART" id="SM00238">
    <property type="entry name" value="BIR"/>
    <property type="match status" value="3"/>
</dbReference>